<reference evidence="2 3" key="1">
    <citation type="submission" date="2020-08" db="EMBL/GenBank/DDBJ databases">
        <title>A Genomic Blueprint of the Chicken Gut Microbiome.</title>
        <authorList>
            <person name="Gilroy R."/>
            <person name="Ravi A."/>
            <person name="Getino M."/>
            <person name="Pursley I."/>
            <person name="Horton D.L."/>
            <person name="Alikhan N.-F."/>
            <person name="Baker D."/>
            <person name="Gharbi K."/>
            <person name="Hall N."/>
            <person name="Watson M."/>
            <person name="Adriaenssens E.M."/>
            <person name="Foster-Nyarko E."/>
            <person name="Jarju S."/>
            <person name="Secka A."/>
            <person name="Antonio M."/>
            <person name="Oren A."/>
            <person name="Chaudhuri R."/>
            <person name="La Ragione R.M."/>
            <person name="Hildebrand F."/>
            <person name="Pallen M.J."/>
        </authorList>
    </citation>
    <scope>NUCLEOTIDE SEQUENCE [LARGE SCALE GENOMIC DNA]</scope>
    <source>
        <strain evidence="2 3">Sa1BUA8</strain>
    </source>
</reference>
<evidence type="ECO:0000313" key="2">
    <source>
        <dbReference type="EMBL" id="MBE7702174.1"/>
    </source>
</evidence>
<name>A0A9D5Z1D7_9CELL</name>
<evidence type="ECO:0000313" key="3">
    <source>
        <dbReference type="Proteomes" id="UP000822993"/>
    </source>
</evidence>
<proteinExistence type="predicted"/>
<dbReference type="EMBL" id="JACSPN010000035">
    <property type="protein sequence ID" value="MBE7702174.1"/>
    <property type="molecule type" value="Genomic_DNA"/>
</dbReference>
<organism evidence="2 3">
    <name type="scientific">Oerskovia douganii</name>
    <dbReference type="NCBI Taxonomy" id="2762210"/>
    <lineage>
        <taxon>Bacteria</taxon>
        <taxon>Bacillati</taxon>
        <taxon>Actinomycetota</taxon>
        <taxon>Actinomycetes</taxon>
        <taxon>Micrococcales</taxon>
        <taxon>Cellulomonadaceae</taxon>
        <taxon>Oerskovia</taxon>
    </lineage>
</organism>
<protein>
    <submittedName>
        <fullName evidence="2">Uncharacterized protein</fullName>
    </submittedName>
</protein>
<dbReference type="Proteomes" id="UP000822993">
    <property type="component" value="Unassembled WGS sequence"/>
</dbReference>
<sequence length="163" mass="17354">MSTKPDWKNLVGASGVEVHPSVNPEPEAPATPAKPARKPSTRKSAAAAPRKPATRTPAAKKEGAPEVVRVTRAAGPVKDQLNTRVPLDLKNTIATQVNEAKMRGESRTVEQVVTEGLVAWVYLPEELKLAVKADVSEARAKGVERGLNDVLADALAAYFDTAK</sequence>
<feature type="region of interest" description="Disordered" evidence="1">
    <location>
        <begin position="1"/>
        <end position="67"/>
    </location>
</feature>
<evidence type="ECO:0000256" key="1">
    <source>
        <dbReference type="SAM" id="MobiDB-lite"/>
    </source>
</evidence>
<gene>
    <name evidence="2" type="ORF">H9623_17935</name>
</gene>
<keyword evidence="3" id="KW-1185">Reference proteome</keyword>
<comment type="caution">
    <text evidence="2">The sequence shown here is derived from an EMBL/GenBank/DDBJ whole genome shotgun (WGS) entry which is preliminary data.</text>
</comment>
<dbReference type="AlphaFoldDB" id="A0A9D5Z1D7"/>
<accession>A0A9D5Z1D7</accession>
<feature type="compositionally biased region" description="Low complexity" evidence="1">
    <location>
        <begin position="42"/>
        <end position="57"/>
    </location>
</feature>
<feature type="compositionally biased region" description="Low complexity" evidence="1">
    <location>
        <begin position="24"/>
        <end position="34"/>
    </location>
</feature>
<dbReference type="RefSeq" id="WP_193721378.1">
    <property type="nucleotide sequence ID" value="NZ_JACSPN010000035.1"/>
</dbReference>